<dbReference type="RefSeq" id="WP_073255613.1">
    <property type="nucleotide sequence ID" value="NZ_FQZQ01000023.1"/>
</dbReference>
<dbReference type="OrthoDB" id="9782855at2"/>
<comment type="similarity">
    <text evidence="1">Belongs to the CFA/CMAS family.</text>
</comment>
<keyword evidence="2" id="KW-0489">Methyltransferase</keyword>
<keyword evidence="3" id="KW-0808">Transferase</keyword>
<keyword evidence="4" id="KW-0949">S-adenosyl-L-methionine</keyword>
<evidence type="ECO:0000256" key="2">
    <source>
        <dbReference type="ARBA" id="ARBA00022603"/>
    </source>
</evidence>
<dbReference type="Pfam" id="PF02353">
    <property type="entry name" value="CMAS"/>
    <property type="match status" value="1"/>
</dbReference>
<dbReference type="InterPro" id="IPR050723">
    <property type="entry name" value="CFA/CMAS"/>
</dbReference>
<dbReference type="Gene3D" id="3.40.50.150">
    <property type="entry name" value="Vaccinia Virus protein VP39"/>
    <property type="match status" value="1"/>
</dbReference>
<dbReference type="PIRSF" id="PIRSF003085">
    <property type="entry name" value="CMAS"/>
    <property type="match status" value="1"/>
</dbReference>
<organism evidence="7 8">
    <name type="scientific">Shimia gijangensis</name>
    <dbReference type="NCBI Taxonomy" id="1470563"/>
    <lineage>
        <taxon>Bacteria</taxon>
        <taxon>Pseudomonadati</taxon>
        <taxon>Pseudomonadota</taxon>
        <taxon>Alphaproteobacteria</taxon>
        <taxon>Rhodobacterales</taxon>
        <taxon>Roseobacteraceae</taxon>
    </lineage>
</organism>
<dbReference type="GO" id="GO:0008610">
    <property type="term" value="P:lipid biosynthetic process"/>
    <property type="evidence" value="ECO:0007669"/>
    <property type="project" value="InterPro"/>
</dbReference>
<evidence type="ECO:0000256" key="5">
    <source>
        <dbReference type="ARBA" id="ARBA00023098"/>
    </source>
</evidence>
<dbReference type="STRING" id="1470563.SAMN05444000_12333"/>
<dbReference type="PANTHER" id="PTHR43667:SF2">
    <property type="entry name" value="FATTY ACID C-METHYL TRANSFERASE"/>
    <property type="match status" value="1"/>
</dbReference>
<proteinExistence type="inferred from homology"/>
<dbReference type="Proteomes" id="UP000183982">
    <property type="component" value="Unassembled WGS sequence"/>
</dbReference>
<sequence length="402" mass="46387">MILTTTKGQDNLPRYFANVYDIATRIQRGRIDFVMPDGRRFRAKGPDAGPVAELRLHDQDTFARLVREGDLGFCDAYIEGGWSTPDLQAFLDFLQADNDVLYDGFPGMFFVRLYERMRHWANRNTKEQAKKNISYHYDLGNDFYRLWLDESMTYSSALFQSGQEDLGKAQEQKYASMVDQMGAQPGDHVLEIGCGWGGFAEYAARHRGLKVTCLTISQEQLNFAQQRIENAGLNEMVTFKLQDYRDETGQYDGIASIEMFEAVGEKYWPVYFKTVRDRLRPGRNATLQVITLTEERFQTYRKGVDFIQKYIFPGGMLPSPTALKTEVKNAGLDFVRSIEFGESYSQTLRRWHATFNAKWQEAQAMGFDERFQRMWNFYLTSCAAAFHSGNCDVTQITIRRPS</sequence>
<dbReference type="InterPro" id="IPR003333">
    <property type="entry name" value="CMAS"/>
</dbReference>
<evidence type="ECO:0000256" key="4">
    <source>
        <dbReference type="ARBA" id="ARBA00022691"/>
    </source>
</evidence>
<keyword evidence="5" id="KW-0443">Lipid metabolism</keyword>
<dbReference type="CDD" id="cd02440">
    <property type="entry name" value="AdoMet_MTases"/>
    <property type="match status" value="1"/>
</dbReference>
<dbReference type="SUPFAM" id="SSF53335">
    <property type="entry name" value="S-adenosyl-L-methionine-dependent methyltransferases"/>
    <property type="match status" value="1"/>
</dbReference>
<evidence type="ECO:0000256" key="3">
    <source>
        <dbReference type="ARBA" id="ARBA00022679"/>
    </source>
</evidence>
<feature type="active site" evidence="6">
    <location>
        <position position="382"/>
    </location>
</feature>
<protein>
    <submittedName>
        <fullName evidence="7">Cyclopropane-fatty-acyl-phospholipid synthase</fullName>
    </submittedName>
</protein>
<keyword evidence="8" id="KW-1185">Reference proteome</keyword>
<dbReference type="GO" id="GO:0008168">
    <property type="term" value="F:methyltransferase activity"/>
    <property type="evidence" value="ECO:0007669"/>
    <property type="project" value="UniProtKB-KW"/>
</dbReference>
<evidence type="ECO:0000313" key="8">
    <source>
        <dbReference type="Proteomes" id="UP000183982"/>
    </source>
</evidence>
<gene>
    <name evidence="7" type="ORF">SAMN05444000_12333</name>
</gene>
<evidence type="ECO:0000313" key="7">
    <source>
        <dbReference type="EMBL" id="SHK24180.1"/>
    </source>
</evidence>
<dbReference type="InterPro" id="IPR029063">
    <property type="entry name" value="SAM-dependent_MTases_sf"/>
</dbReference>
<name>A0A1M6QVL1_9RHOB</name>
<dbReference type="AlphaFoldDB" id="A0A1M6QVL1"/>
<evidence type="ECO:0000256" key="6">
    <source>
        <dbReference type="PIRSR" id="PIRSR003085-1"/>
    </source>
</evidence>
<accession>A0A1M6QVL1</accession>
<evidence type="ECO:0000256" key="1">
    <source>
        <dbReference type="ARBA" id="ARBA00010815"/>
    </source>
</evidence>
<dbReference type="EMBL" id="FQZQ01000023">
    <property type="protein sequence ID" value="SHK24180.1"/>
    <property type="molecule type" value="Genomic_DNA"/>
</dbReference>
<dbReference type="PANTHER" id="PTHR43667">
    <property type="entry name" value="CYCLOPROPANE-FATTY-ACYL-PHOSPHOLIPID SYNTHASE"/>
    <property type="match status" value="1"/>
</dbReference>
<reference evidence="8" key="1">
    <citation type="submission" date="2016-11" db="EMBL/GenBank/DDBJ databases">
        <authorList>
            <person name="Varghese N."/>
            <person name="Submissions S."/>
        </authorList>
    </citation>
    <scope>NUCLEOTIDE SEQUENCE [LARGE SCALE GENOMIC DNA]</scope>
    <source>
        <strain evidence="8">DSM 100564</strain>
    </source>
</reference>
<dbReference type="GO" id="GO:0032259">
    <property type="term" value="P:methylation"/>
    <property type="evidence" value="ECO:0007669"/>
    <property type="project" value="UniProtKB-KW"/>
</dbReference>